<dbReference type="OrthoDB" id="7173339at2"/>
<keyword evidence="4" id="KW-1185">Reference proteome</keyword>
<dbReference type="RefSeq" id="WP_148915088.1">
    <property type="nucleotide sequence ID" value="NZ_VSZS01000063.1"/>
</dbReference>
<dbReference type="AlphaFoldDB" id="A0A5D4GSV0"/>
<organism evidence="3 4">
    <name type="scientific">Neoaquamicrobium microcysteis</name>
    <dbReference type="NCBI Taxonomy" id="2682781"/>
    <lineage>
        <taxon>Bacteria</taxon>
        <taxon>Pseudomonadati</taxon>
        <taxon>Pseudomonadota</taxon>
        <taxon>Alphaproteobacteria</taxon>
        <taxon>Hyphomicrobiales</taxon>
        <taxon>Phyllobacteriaceae</taxon>
        <taxon>Neoaquamicrobium</taxon>
    </lineage>
</organism>
<sequence>MSDDSFFREVNQELRQDQAKALWTRYGPAAIVIAVAVVLGTSLWVAWDYWSQTRANNSGDAYSQALTLAREGRTDEATAALQQLEADGYGAYPVLARMRGATVLAEAGDFAGAVAAFDSVAADRAVPESIRDMAKLRAGLLLVDHGSYADVSARVEALTSETNTLRHSAREALALSAWKEGRFSDAATLFGQISDDQQAPANMRQRAELMSELIRGSGASS</sequence>
<keyword evidence="1" id="KW-1133">Transmembrane helix</keyword>
<dbReference type="InterPro" id="IPR018704">
    <property type="entry name" value="SecYEG/CpoB_TPR"/>
</dbReference>
<reference evidence="3 4" key="1">
    <citation type="submission" date="2019-08" db="EMBL/GenBank/DDBJ databases">
        <authorList>
            <person name="Seo Y.L."/>
        </authorList>
    </citation>
    <scope>NUCLEOTIDE SEQUENCE [LARGE SCALE GENOMIC DNA]</scope>
    <source>
        <strain evidence="3 4">MaA-C15</strain>
    </source>
</reference>
<dbReference type="InterPro" id="IPR011990">
    <property type="entry name" value="TPR-like_helical_dom_sf"/>
</dbReference>
<dbReference type="Pfam" id="PF09976">
    <property type="entry name" value="TPR_21"/>
    <property type="match status" value="1"/>
</dbReference>
<feature type="transmembrane region" description="Helical" evidence="1">
    <location>
        <begin position="26"/>
        <end position="47"/>
    </location>
</feature>
<protein>
    <submittedName>
        <fullName evidence="3">Tetratricopeptide repeat protein</fullName>
    </submittedName>
</protein>
<proteinExistence type="predicted"/>
<keyword evidence="1" id="KW-0812">Transmembrane</keyword>
<accession>A0A5D4GSV0</accession>
<keyword evidence="1" id="KW-0472">Membrane</keyword>
<reference evidence="3 4" key="2">
    <citation type="submission" date="2019-09" db="EMBL/GenBank/DDBJ databases">
        <title>Mesorhizobium sp. MaA-C15 isolated from Microcystis aeruginosa.</title>
        <authorList>
            <person name="Jeong S.E."/>
            <person name="Jin H.M."/>
            <person name="Jeon C.O."/>
        </authorList>
    </citation>
    <scope>NUCLEOTIDE SEQUENCE [LARGE SCALE GENOMIC DNA]</scope>
    <source>
        <strain evidence="3 4">MaA-C15</strain>
    </source>
</reference>
<dbReference type="Proteomes" id="UP000323258">
    <property type="component" value="Unassembled WGS sequence"/>
</dbReference>
<evidence type="ECO:0000313" key="3">
    <source>
        <dbReference type="EMBL" id="TYR31931.1"/>
    </source>
</evidence>
<dbReference type="Gene3D" id="1.25.40.10">
    <property type="entry name" value="Tetratricopeptide repeat domain"/>
    <property type="match status" value="1"/>
</dbReference>
<evidence type="ECO:0000259" key="2">
    <source>
        <dbReference type="Pfam" id="PF09976"/>
    </source>
</evidence>
<comment type="caution">
    <text evidence="3">The sequence shown here is derived from an EMBL/GenBank/DDBJ whole genome shotgun (WGS) entry which is preliminary data.</text>
</comment>
<dbReference type="EMBL" id="VSZS01000063">
    <property type="protein sequence ID" value="TYR31931.1"/>
    <property type="molecule type" value="Genomic_DNA"/>
</dbReference>
<name>A0A5D4GSV0_9HYPH</name>
<gene>
    <name evidence="3" type="ORF">FY036_12610</name>
</gene>
<evidence type="ECO:0000313" key="4">
    <source>
        <dbReference type="Proteomes" id="UP000323258"/>
    </source>
</evidence>
<evidence type="ECO:0000256" key="1">
    <source>
        <dbReference type="SAM" id="Phobius"/>
    </source>
</evidence>
<feature type="domain" description="Ancillary SecYEG translocon subunit/Cell division coordinator CpoB TPR" evidence="2">
    <location>
        <begin position="20"/>
        <end position="161"/>
    </location>
</feature>